<evidence type="ECO:0000256" key="2">
    <source>
        <dbReference type="ARBA" id="ARBA00005974"/>
    </source>
</evidence>
<dbReference type="GO" id="GO:0006865">
    <property type="term" value="P:amino acid transport"/>
    <property type="evidence" value="ECO:0007669"/>
    <property type="project" value="UniProtKB-KW"/>
</dbReference>
<evidence type="ECO:0000256" key="6">
    <source>
        <dbReference type="ARBA" id="ARBA00022989"/>
    </source>
</evidence>
<evidence type="ECO:0000256" key="4">
    <source>
        <dbReference type="ARBA" id="ARBA00022692"/>
    </source>
</evidence>
<evidence type="ECO:0000313" key="9">
    <source>
        <dbReference type="Proteomes" id="UP000887564"/>
    </source>
</evidence>
<comment type="similarity">
    <text evidence="2">Belongs to the sideroflexin family.</text>
</comment>
<keyword evidence="7" id="KW-0496">Mitochondrion</keyword>
<organism evidence="9 10">
    <name type="scientific">Parascaris equorum</name>
    <name type="common">Equine roundworm</name>
    <dbReference type="NCBI Taxonomy" id="6256"/>
    <lineage>
        <taxon>Eukaryota</taxon>
        <taxon>Metazoa</taxon>
        <taxon>Ecdysozoa</taxon>
        <taxon>Nematoda</taxon>
        <taxon>Chromadorea</taxon>
        <taxon>Rhabditida</taxon>
        <taxon>Spirurina</taxon>
        <taxon>Ascaridomorpha</taxon>
        <taxon>Ascaridoidea</taxon>
        <taxon>Ascarididae</taxon>
        <taxon>Parascaris</taxon>
    </lineage>
</organism>
<comment type="subcellular location">
    <subcellularLocation>
        <location evidence="1">Mitochondrion membrane</location>
        <topology evidence="1">Multi-pass membrane protein</topology>
    </subcellularLocation>
</comment>
<keyword evidence="5" id="KW-0029">Amino-acid transport</keyword>
<protein>
    <submittedName>
        <fullName evidence="10">Uncharacterized protein</fullName>
    </submittedName>
</protein>
<reference evidence="10" key="1">
    <citation type="submission" date="2022-11" db="UniProtKB">
        <authorList>
            <consortium name="WormBaseParasite"/>
        </authorList>
    </citation>
    <scope>IDENTIFICATION</scope>
</reference>
<keyword evidence="8" id="KW-0472">Membrane</keyword>
<evidence type="ECO:0000256" key="5">
    <source>
        <dbReference type="ARBA" id="ARBA00022970"/>
    </source>
</evidence>
<sequence length="120" mass="14297">MGSKGNIPHWNKDSQRKRNFTLIFIRNSGRRVFFQYRKMTELVKNLPASKRPDISKPRWPQNTYEGRLRHYWATANPLNLFHTTAEIEAAKRIVLDYRQDFDHHLFFGMPCKRGSSSLLF</sequence>
<dbReference type="WBParaSite" id="PEQ_0000328801-mRNA-1">
    <property type="protein sequence ID" value="PEQ_0000328801-mRNA-1"/>
    <property type="gene ID" value="PEQ_0000328801"/>
</dbReference>
<keyword evidence="6" id="KW-1133">Transmembrane helix</keyword>
<evidence type="ECO:0000256" key="7">
    <source>
        <dbReference type="ARBA" id="ARBA00023128"/>
    </source>
</evidence>
<keyword evidence="9" id="KW-1185">Reference proteome</keyword>
<dbReference type="Proteomes" id="UP000887564">
    <property type="component" value="Unplaced"/>
</dbReference>
<evidence type="ECO:0000256" key="3">
    <source>
        <dbReference type="ARBA" id="ARBA00022448"/>
    </source>
</evidence>
<dbReference type="AlphaFoldDB" id="A0A914REU7"/>
<dbReference type="InterPro" id="IPR004686">
    <property type="entry name" value="Mtc"/>
</dbReference>
<dbReference type="GO" id="GO:0015075">
    <property type="term" value="F:monoatomic ion transmembrane transporter activity"/>
    <property type="evidence" value="ECO:0007669"/>
    <property type="project" value="InterPro"/>
</dbReference>
<evidence type="ECO:0000313" key="10">
    <source>
        <dbReference type="WBParaSite" id="PEQ_0000328801-mRNA-1"/>
    </source>
</evidence>
<evidence type="ECO:0000256" key="1">
    <source>
        <dbReference type="ARBA" id="ARBA00004225"/>
    </source>
</evidence>
<accession>A0A914REU7</accession>
<proteinExistence type="inferred from homology"/>
<name>A0A914REU7_PAREQ</name>
<keyword evidence="3" id="KW-0813">Transport</keyword>
<keyword evidence="4" id="KW-0812">Transmembrane</keyword>
<dbReference type="GO" id="GO:0031966">
    <property type="term" value="C:mitochondrial membrane"/>
    <property type="evidence" value="ECO:0007669"/>
    <property type="project" value="UniProtKB-SubCell"/>
</dbReference>
<dbReference type="Pfam" id="PF03820">
    <property type="entry name" value="SFXNs"/>
    <property type="match status" value="1"/>
</dbReference>
<evidence type="ECO:0000256" key="8">
    <source>
        <dbReference type="ARBA" id="ARBA00023136"/>
    </source>
</evidence>